<comment type="caution">
    <text evidence="1">The sequence shown here is derived from an EMBL/GenBank/DDBJ whole genome shotgun (WGS) entry which is preliminary data.</text>
</comment>
<proteinExistence type="predicted"/>
<evidence type="ECO:0000313" key="2">
    <source>
        <dbReference type="Proteomes" id="UP000598820"/>
    </source>
</evidence>
<dbReference type="EMBL" id="JACWZY010000015">
    <property type="protein sequence ID" value="MBD2702492.1"/>
    <property type="molecule type" value="Genomic_DNA"/>
</dbReference>
<name>A0A927AU52_9BACT</name>
<dbReference type="RefSeq" id="WP_190888348.1">
    <property type="nucleotide sequence ID" value="NZ_JACWZY010000015.1"/>
</dbReference>
<reference evidence="1" key="1">
    <citation type="submission" date="2020-09" db="EMBL/GenBank/DDBJ databases">
        <authorList>
            <person name="Kim M.K."/>
        </authorList>
    </citation>
    <scope>NUCLEOTIDE SEQUENCE</scope>
    <source>
        <strain evidence="1">BT702</strain>
    </source>
</reference>
<sequence>MEPEKEKWINDVLRIADGIERADPSPFLYAKIRHRLFEAAPRVYLPARTVWLTATSFALLLLLNWRVVSQQVSPADADEVELSTVVSEMQLYPATNQPYSLWSEQNY</sequence>
<dbReference type="Proteomes" id="UP000598820">
    <property type="component" value="Unassembled WGS sequence"/>
</dbReference>
<protein>
    <submittedName>
        <fullName evidence="1">Uncharacterized protein</fullName>
    </submittedName>
</protein>
<keyword evidence="2" id="KW-1185">Reference proteome</keyword>
<dbReference type="AlphaFoldDB" id="A0A927AU52"/>
<evidence type="ECO:0000313" key="1">
    <source>
        <dbReference type="EMBL" id="MBD2702492.1"/>
    </source>
</evidence>
<gene>
    <name evidence="1" type="ORF">IC229_17725</name>
</gene>
<organism evidence="1 2">
    <name type="scientific">Spirosoma profusum</name>
    <dbReference type="NCBI Taxonomy" id="2771354"/>
    <lineage>
        <taxon>Bacteria</taxon>
        <taxon>Pseudomonadati</taxon>
        <taxon>Bacteroidota</taxon>
        <taxon>Cytophagia</taxon>
        <taxon>Cytophagales</taxon>
        <taxon>Cytophagaceae</taxon>
        <taxon>Spirosoma</taxon>
    </lineage>
</organism>
<accession>A0A927AU52</accession>